<organism evidence="1 2">
    <name type="scientific">Absicoccus porci</name>
    <dbReference type="NCBI Taxonomy" id="2486576"/>
    <lineage>
        <taxon>Bacteria</taxon>
        <taxon>Bacillati</taxon>
        <taxon>Bacillota</taxon>
        <taxon>Erysipelotrichia</taxon>
        <taxon>Erysipelotrichales</taxon>
        <taxon>Erysipelotrichaceae</taxon>
        <taxon>Absicoccus</taxon>
    </lineage>
</organism>
<sequence>MLTAKAMSTTVKLVTDKDMRYSTDEVKTGATWIDGKPIYRRVFKVTNKSLSNGTLVQGFAKSNFDAIVSIYAFLQGSDGGHIPFTRVGSSGKGSGIEYSSSNNGFIFIGSDTWSAQSTRWVIIIVEYTK</sequence>
<evidence type="ECO:0000313" key="2">
    <source>
        <dbReference type="Proteomes" id="UP000276568"/>
    </source>
</evidence>
<name>A0A3N0HYT6_9FIRM</name>
<evidence type="ECO:0000313" key="1">
    <source>
        <dbReference type="EMBL" id="RNM29874.1"/>
    </source>
</evidence>
<reference evidence="1 2" key="1">
    <citation type="submission" date="2018-11" db="EMBL/GenBank/DDBJ databases">
        <title>Clostridium sp. nov., a member of the family Erysipelotrichaceae isolated from pig faeces.</title>
        <authorList>
            <person name="Chang Y.-H."/>
        </authorList>
    </citation>
    <scope>NUCLEOTIDE SEQUENCE [LARGE SCALE GENOMIC DNA]</scope>
    <source>
        <strain evidence="1 2">YH-panp20</strain>
    </source>
</reference>
<dbReference type="EMBL" id="RJQC01000003">
    <property type="protein sequence ID" value="RNM29874.1"/>
    <property type="molecule type" value="Genomic_DNA"/>
</dbReference>
<keyword evidence="2" id="KW-1185">Reference proteome</keyword>
<dbReference type="OrthoDB" id="9255846at2"/>
<gene>
    <name evidence="1" type="ORF">EDX97_09640</name>
</gene>
<comment type="caution">
    <text evidence="1">The sequence shown here is derived from an EMBL/GenBank/DDBJ whole genome shotgun (WGS) entry which is preliminary data.</text>
</comment>
<dbReference type="Proteomes" id="UP000276568">
    <property type="component" value="Unassembled WGS sequence"/>
</dbReference>
<protein>
    <submittedName>
        <fullName evidence="1">Uncharacterized protein</fullName>
    </submittedName>
</protein>
<dbReference type="RefSeq" id="WP_128520937.1">
    <property type="nucleotide sequence ID" value="NZ_RJQC01000003.1"/>
</dbReference>
<accession>A0A3N0HYT6</accession>
<proteinExistence type="predicted"/>
<dbReference type="AlphaFoldDB" id="A0A3N0HYT6"/>